<gene>
    <name evidence="2" type="ORF">AKJ17_12735</name>
</gene>
<dbReference type="RefSeq" id="WP_053396203.1">
    <property type="nucleotide sequence ID" value="NZ_LHPJ01000009.1"/>
</dbReference>
<protein>
    <submittedName>
        <fullName evidence="2">Chromosome partitioning protein ParA</fullName>
    </submittedName>
</protein>
<feature type="signal peptide" evidence="1">
    <location>
        <begin position="1"/>
        <end position="20"/>
    </location>
</feature>
<dbReference type="Proteomes" id="UP000037515">
    <property type="component" value="Unassembled WGS sequence"/>
</dbReference>
<dbReference type="STRING" id="693.AKJ17_12735"/>
<organism evidence="2 3">
    <name type="scientific">Vibrio nereis</name>
    <dbReference type="NCBI Taxonomy" id="693"/>
    <lineage>
        <taxon>Bacteria</taxon>
        <taxon>Pseudomonadati</taxon>
        <taxon>Pseudomonadota</taxon>
        <taxon>Gammaproteobacteria</taxon>
        <taxon>Vibrionales</taxon>
        <taxon>Vibrionaceae</taxon>
        <taxon>Vibrio</taxon>
    </lineage>
</organism>
<comment type="caution">
    <text evidence="2">The sequence shown here is derived from an EMBL/GenBank/DDBJ whole genome shotgun (WGS) entry which is preliminary data.</text>
</comment>
<sequence>MKRFPTLFLLSALIPTMASAAEADIQTGYFIDSPVSGLYYQTSSDLSGRTDKGSFQYRAGDVVSFFLGNDENSYLLSTVSAQEVITPTLISTKPSRSINITRLLLSLDSTPENRQEILLLDSQLSDEQFQAKLKTLDLNHLLEEDMERLGLRELASADEAVQHLNESQQFIQANFQSDKVIFEPRHRRLSNVVIKKRDVYGRICAYDLRLKNHPKYHPPIGELSYELTESSIIEYPSKGDYFYNCQIQPNSIKEVTTTALEDFPDDFGTFQCAEDGCTRNDLNGFTIDNYDDEGDWKYRSIAINFDPTTQLLMEKSQGMGSQPQINHPNRGEEIWFTYPEEKRALLSYQGVWRQTNYLENTIQENCLLISNGHIKQASLVDGQCPADSNLYTQDVTRQYSDMWWVNTDSNTAAIEQLNIVVRWYQPQPTYTTWEYLPAGSQWDKGILYRYQQTLSKAPDGSDVLKTYAISEYVKVKENI</sequence>
<keyword evidence="1" id="KW-0732">Signal</keyword>
<proteinExistence type="predicted"/>
<feature type="chain" id="PRO_5005600030" evidence="1">
    <location>
        <begin position="21"/>
        <end position="479"/>
    </location>
</feature>
<keyword evidence="3" id="KW-1185">Reference proteome</keyword>
<dbReference type="AlphaFoldDB" id="A0A0M0HMI0"/>
<accession>A0A0M0HMI0</accession>
<evidence type="ECO:0000313" key="3">
    <source>
        <dbReference type="Proteomes" id="UP000037515"/>
    </source>
</evidence>
<dbReference type="OrthoDB" id="5592990at2"/>
<dbReference type="EMBL" id="LHPJ01000009">
    <property type="protein sequence ID" value="KOO02972.1"/>
    <property type="molecule type" value="Genomic_DNA"/>
</dbReference>
<evidence type="ECO:0000313" key="2">
    <source>
        <dbReference type="EMBL" id="KOO02972.1"/>
    </source>
</evidence>
<reference evidence="3" key="1">
    <citation type="submission" date="2015-08" db="EMBL/GenBank/DDBJ databases">
        <title>Vibrio galatheae sp. nov., a novel member of the Vibrionaceae family isolated from the Solomon Islands.</title>
        <authorList>
            <person name="Giubergia S."/>
            <person name="Machado H."/>
            <person name="Mateiu R.V."/>
            <person name="Gram L."/>
        </authorList>
    </citation>
    <scope>NUCLEOTIDE SEQUENCE [LARGE SCALE GENOMIC DNA]</scope>
    <source>
        <strain evidence="3">DSM 19584</strain>
    </source>
</reference>
<dbReference type="PATRIC" id="fig|693.5.peg.2609"/>
<name>A0A0M0HMI0_VIBNE</name>
<evidence type="ECO:0000256" key="1">
    <source>
        <dbReference type="SAM" id="SignalP"/>
    </source>
</evidence>